<evidence type="ECO:0000256" key="7">
    <source>
        <dbReference type="PROSITE-ProRule" id="PRU01016"/>
    </source>
</evidence>
<keyword evidence="2 7" id="KW-0489">Methyltransferase</keyword>
<comment type="catalytic activity">
    <reaction evidence="6">
        <text>a 2'-deoxycytidine in DNA + S-adenosyl-L-methionine = a 5-methyl-2'-deoxycytidine in DNA + S-adenosyl-L-homocysteine + H(+)</text>
        <dbReference type="Rhea" id="RHEA:13681"/>
        <dbReference type="Rhea" id="RHEA-COMP:11369"/>
        <dbReference type="Rhea" id="RHEA-COMP:11370"/>
        <dbReference type="ChEBI" id="CHEBI:15378"/>
        <dbReference type="ChEBI" id="CHEBI:57856"/>
        <dbReference type="ChEBI" id="CHEBI:59789"/>
        <dbReference type="ChEBI" id="CHEBI:85452"/>
        <dbReference type="ChEBI" id="CHEBI:85454"/>
        <dbReference type="EC" id="2.1.1.37"/>
    </reaction>
</comment>
<evidence type="ECO:0000256" key="5">
    <source>
        <dbReference type="ARBA" id="ARBA00022747"/>
    </source>
</evidence>
<organism evidence="8 9">
    <name type="scientific">Parapedobacter indicus</name>
    <dbReference type="NCBI Taxonomy" id="1477437"/>
    <lineage>
        <taxon>Bacteria</taxon>
        <taxon>Pseudomonadati</taxon>
        <taxon>Bacteroidota</taxon>
        <taxon>Sphingobacteriia</taxon>
        <taxon>Sphingobacteriales</taxon>
        <taxon>Sphingobacteriaceae</taxon>
        <taxon>Parapedobacter</taxon>
    </lineage>
</organism>
<dbReference type="SUPFAM" id="SSF53335">
    <property type="entry name" value="S-adenosyl-L-methionine-dependent methyltransferases"/>
    <property type="match status" value="1"/>
</dbReference>
<dbReference type="InterPro" id="IPR029063">
    <property type="entry name" value="SAM-dependent_MTases_sf"/>
</dbReference>
<dbReference type="Pfam" id="PF00145">
    <property type="entry name" value="DNA_methylase"/>
    <property type="match status" value="2"/>
</dbReference>
<evidence type="ECO:0000256" key="2">
    <source>
        <dbReference type="ARBA" id="ARBA00022603"/>
    </source>
</evidence>
<dbReference type="Gene3D" id="3.40.50.150">
    <property type="entry name" value="Vaccinia Virus protein VP39"/>
    <property type="match status" value="1"/>
</dbReference>
<dbReference type="EC" id="2.1.1.37" evidence="1"/>
<name>A0A1I3V080_9SPHI</name>
<keyword evidence="4 7" id="KW-0949">S-adenosyl-L-methionine</keyword>
<dbReference type="GO" id="GO:0009307">
    <property type="term" value="P:DNA restriction-modification system"/>
    <property type="evidence" value="ECO:0007669"/>
    <property type="project" value="UniProtKB-KW"/>
</dbReference>
<evidence type="ECO:0000256" key="1">
    <source>
        <dbReference type="ARBA" id="ARBA00011975"/>
    </source>
</evidence>
<dbReference type="STRING" id="1477437.SAMN05444682_115131"/>
<dbReference type="OrthoDB" id="32195at2"/>
<evidence type="ECO:0000256" key="3">
    <source>
        <dbReference type="ARBA" id="ARBA00022679"/>
    </source>
</evidence>
<dbReference type="InterPro" id="IPR050390">
    <property type="entry name" value="C5-Methyltransferase"/>
</dbReference>
<dbReference type="Gene3D" id="3.90.120.10">
    <property type="entry name" value="DNA Methylase, subunit A, domain 2"/>
    <property type="match status" value="1"/>
</dbReference>
<dbReference type="GO" id="GO:0003886">
    <property type="term" value="F:DNA (cytosine-5-)-methyltransferase activity"/>
    <property type="evidence" value="ECO:0007669"/>
    <property type="project" value="UniProtKB-EC"/>
</dbReference>
<gene>
    <name evidence="8" type="ORF">SAMN05444682_115131</name>
</gene>
<keyword evidence="5" id="KW-0680">Restriction system</keyword>
<dbReference type="EMBL" id="FOQO01000015">
    <property type="protein sequence ID" value="SFJ88550.1"/>
    <property type="molecule type" value="Genomic_DNA"/>
</dbReference>
<accession>A0A1I3V080</accession>
<dbReference type="GO" id="GO:0032259">
    <property type="term" value="P:methylation"/>
    <property type="evidence" value="ECO:0007669"/>
    <property type="project" value="UniProtKB-KW"/>
</dbReference>
<dbReference type="PROSITE" id="PS51679">
    <property type="entry name" value="SAM_MT_C5"/>
    <property type="match status" value="1"/>
</dbReference>
<keyword evidence="9" id="KW-1185">Reference proteome</keyword>
<dbReference type="Proteomes" id="UP000198670">
    <property type="component" value="Unassembled WGS sequence"/>
</dbReference>
<dbReference type="GO" id="GO:0044027">
    <property type="term" value="P:negative regulation of gene expression via chromosomal CpG island methylation"/>
    <property type="evidence" value="ECO:0007669"/>
    <property type="project" value="TreeGrafter"/>
</dbReference>
<dbReference type="PANTHER" id="PTHR10629:SF52">
    <property type="entry name" value="DNA (CYTOSINE-5)-METHYLTRANSFERASE 1"/>
    <property type="match status" value="1"/>
</dbReference>
<dbReference type="GO" id="GO:0003677">
    <property type="term" value="F:DNA binding"/>
    <property type="evidence" value="ECO:0007669"/>
    <property type="project" value="TreeGrafter"/>
</dbReference>
<dbReference type="AlphaFoldDB" id="A0A1I3V080"/>
<reference evidence="8 9" key="1">
    <citation type="submission" date="2016-10" db="EMBL/GenBank/DDBJ databases">
        <authorList>
            <person name="de Groot N.N."/>
        </authorList>
    </citation>
    <scope>NUCLEOTIDE SEQUENCE [LARGE SCALE GENOMIC DNA]</scope>
    <source>
        <strain evidence="8 9">RK1</strain>
    </source>
</reference>
<comment type="similarity">
    <text evidence="7">Belongs to the class I-like SAM-binding methyltransferase superfamily. C5-methyltransferase family.</text>
</comment>
<evidence type="ECO:0000313" key="8">
    <source>
        <dbReference type="EMBL" id="SFJ88550.1"/>
    </source>
</evidence>
<proteinExistence type="inferred from homology"/>
<evidence type="ECO:0000256" key="4">
    <source>
        <dbReference type="ARBA" id="ARBA00022691"/>
    </source>
</evidence>
<dbReference type="PANTHER" id="PTHR10629">
    <property type="entry name" value="CYTOSINE-SPECIFIC METHYLTRANSFERASE"/>
    <property type="match status" value="1"/>
</dbReference>
<protein>
    <recommendedName>
        <fullName evidence="1">DNA (cytosine-5-)-methyltransferase</fullName>
        <ecNumber evidence="1">2.1.1.37</ecNumber>
    </recommendedName>
</protein>
<evidence type="ECO:0000256" key="6">
    <source>
        <dbReference type="ARBA" id="ARBA00047422"/>
    </source>
</evidence>
<feature type="active site" evidence="7">
    <location>
        <position position="113"/>
    </location>
</feature>
<dbReference type="RefSeq" id="WP_090632111.1">
    <property type="nucleotide sequence ID" value="NZ_FOQO01000015.1"/>
</dbReference>
<sequence>MINLFITGTKPKIQIVSNPDDIQFIVIDLFCGAGGVTTGFAKARLKGKQIAIIAACVNHDPKALESHWKNHPDVVHFEEDIRTLELGPLVELINDYRKAYPKAKILLWASLECTNFSKAKGGQPRDADSRTLADHLHRYITALNPDYVQIENVVEFMSWGPLDKNGKPVSRRSGSDWLRWRESINNHGYRDDWRELNSADFGAYTARNRLFGCFAKPGLPIVWPQPTHARNPKKEGLFGAGLKKWMPVRDVLDFEDEGKSIFDRNIPLSPRTLERIYAGLIKYVAGGKDAFLSTYNSGNPESRNTPLDRPCRSLLTANTHAKVQCSFISKYFSGKPEGKVISTNGPAGTITTSANQSLVQPVFMVNYNHSSKCADVNKSCPTLVTRDKLALVKTAFLAKYYGNGYNIQSVDEPAGTLTTKDRFTKAQVVWLDKTYNSPANHQGIDRPAGVVMANDKHQKVHAVWLDRNFTNGGQHSSVDLPAGAVMPVPKMNKVEAIPFILNPNYGNIGKSIDEPAPPLLASRRHYYIVNPSHGGHTMGTDVPCPVIVARQDKAPLYLMEVDESPMLVFDAPKFLNDDDWAYILEGKGEMSIRLKIIEFMFLYNISDVKMRMLKVLELLLIQGFPGDYILVGNQSDQKKFIGNSVQPDVPKNWMETIGLALLN</sequence>
<keyword evidence="3 7" id="KW-0808">Transferase</keyword>
<dbReference type="InterPro" id="IPR001525">
    <property type="entry name" value="C5_MeTfrase"/>
</dbReference>
<evidence type="ECO:0000313" key="9">
    <source>
        <dbReference type="Proteomes" id="UP000198670"/>
    </source>
</evidence>